<name>A0A1I1RVA6_9LACO</name>
<dbReference type="RefSeq" id="WP_090092620.1">
    <property type="nucleotide sequence ID" value="NZ_CBCRVU010000002.1"/>
</dbReference>
<reference evidence="4" key="1">
    <citation type="submission" date="2016-10" db="EMBL/GenBank/DDBJ databases">
        <authorList>
            <person name="Varghese N."/>
            <person name="Submissions S."/>
        </authorList>
    </citation>
    <scope>NUCLEOTIDE SEQUENCE [LARGE SCALE GENOMIC DNA]</scope>
    <source>
        <strain evidence="4">R-53102</strain>
    </source>
</reference>
<feature type="transmembrane region" description="Helical" evidence="1">
    <location>
        <begin position="81"/>
        <end position="101"/>
    </location>
</feature>
<proteinExistence type="predicted"/>
<keyword evidence="1" id="KW-1133">Transmembrane helix</keyword>
<feature type="transmembrane region" description="Helical" evidence="1">
    <location>
        <begin position="57"/>
        <end position="75"/>
    </location>
</feature>
<dbReference type="InterPro" id="IPR054331">
    <property type="entry name" value="LiaF_TM"/>
</dbReference>
<feature type="transmembrane region" description="Helical" evidence="1">
    <location>
        <begin position="9"/>
        <end position="24"/>
    </location>
</feature>
<accession>A0A1I1RVA6</accession>
<keyword evidence="1" id="KW-0812">Transmembrane</keyword>
<dbReference type="Proteomes" id="UP000199599">
    <property type="component" value="Unassembled WGS sequence"/>
</dbReference>
<evidence type="ECO:0000256" key="1">
    <source>
        <dbReference type="SAM" id="Phobius"/>
    </source>
</evidence>
<dbReference type="EMBL" id="FOMN01000002">
    <property type="protein sequence ID" value="SFD38266.1"/>
    <property type="molecule type" value="Genomic_DNA"/>
</dbReference>
<protein>
    <recommendedName>
        <fullName evidence="2">LiaF transmembrane domain-containing protein</fullName>
    </recommendedName>
</protein>
<sequence length="251" mass="27962">MRKQKIKEILWGIGLVAAAVFLILNQLQLLSFHLGLATIFWTVIFAVSLINSLVNHNLFGTVFSVAFLLIVYAEPLHITSIVPWTLLLATCLVYAGLHLIFAKSWHHYHTSYFFNKRQSRGWTEGEFTSTKSDFGDDDSENDERHIVINQKLSEVSRYVHSQNLETVTINSTMGTTSVYLDSAKPAGDTVIINVNALMSEVAIYLPLSWQLKDNLATILGEVEINGTAKGNGPTVILQGSSRFVSISINYV</sequence>
<feature type="domain" description="LiaF transmembrane" evidence="2">
    <location>
        <begin position="10"/>
        <end position="106"/>
    </location>
</feature>
<evidence type="ECO:0000259" key="2">
    <source>
        <dbReference type="Pfam" id="PF22570"/>
    </source>
</evidence>
<dbReference type="AlphaFoldDB" id="A0A1I1RVA6"/>
<organism evidence="3 4">
    <name type="scientific">Lactobacillus bombicola</name>
    <dbReference type="NCBI Taxonomy" id="1505723"/>
    <lineage>
        <taxon>Bacteria</taxon>
        <taxon>Bacillati</taxon>
        <taxon>Bacillota</taxon>
        <taxon>Bacilli</taxon>
        <taxon>Lactobacillales</taxon>
        <taxon>Lactobacillaceae</taxon>
        <taxon>Lactobacillus</taxon>
    </lineage>
</organism>
<dbReference type="STRING" id="1505723.SAMN04487792_0610"/>
<evidence type="ECO:0000313" key="4">
    <source>
        <dbReference type="Proteomes" id="UP000199599"/>
    </source>
</evidence>
<gene>
    <name evidence="3" type="ORF">SAMN04487792_0610</name>
</gene>
<feature type="transmembrane region" description="Helical" evidence="1">
    <location>
        <begin position="30"/>
        <end position="50"/>
    </location>
</feature>
<evidence type="ECO:0000313" key="3">
    <source>
        <dbReference type="EMBL" id="SFD38266.1"/>
    </source>
</evidence>
<dbReference type="Pfam" id="PF22570">
    <property type="entry name" value="LiaF-TM"/>
    <property type="match status" value="1"/>
</dbReference>
<keyword evidence="1" id="KW-0472">Membrane</keyword>